<organism evidence="2 3">
    <name type="scientific">Microbacterium esteraromaticum</name>
    <dbReference type="NCBI Taxonomy" id="57043"/>
    <lineage>
        <taxon>Bacteria</taxon>
        <taxon>Bacillati</taxon>
        <taxon>Actinomycetota</taxon>
        <taxon>Actinomycetes</taxon>
        <taxon>Micrococcales</taxon>
        <taxon>Microbacteriaceae</taxon>
        <taxon>Microbacterium</taxon>
    </lineage>
</organism>
<gene>
    <name evidence="2" type="ORF">FM104_02230</name>
</gene>
<accession>A0A1R4IHN3</accession>
<evidence type="ECO:0000256" key="1">
    <source>
        <dbReference type="SAM" id="MobiDB-lite"/>
    </source>
</evidence>
<evidence type="ECO:0000313" key="2">
    <source>
        <dbReference type="EMBL" id="SJN19337.1"/>
    </source>
</evidence>
<proteinExistence type="predicted"/>
<reference evidence="2 3" key="1">
    <citation type="submission" date="2017-02" db="EMBL/GenBank/DDBJ databases">
        <authorList>
            <person name="Peterson S.W."/>
        </authorList>
    </citation>
    <scope>NUCLEOTIDE SEQUENCE [LARGE SCALE GENOMIC DNA]</scope>
    <source>
        <strain evidence="2 3">B Mb 05.01</strain>
    </source>
</reference>
<evidence type="ECO:0000313" key="3">
    <source>
        <dbReference type="Proteomes" id="UP000196320"/>
    </source>
</evidence>
<protein>
    <submittedName>
        <fullName evidence="2">Uncharacterized protein</fullName>
    </submittedName>
</protein>
<dbReference type="AlphaFoldDB" id="A0A1R4IHN3"/>
<dbReference type="Proteomes" id="UP000196320">
    <property type="component" value="Unassembled WGS sequence"/>
</dbReference>
<keyword evidence="3" id="KW-1185">Reference proteome</keyword>
<sequence>MDMQMNEGVGCHAIESTRGLRRSGSPPARVRSEHGHP</sequence>
<name>A0A1R4IHN3_9MICO</name>
<dbReference type="EMBL" id="FUKO01000009">
    <property type="protein sequence ID" value="SJN19337.1"/>
    <property type="molecule type" value="Genomic_DNA"/>
</dbReference>
<feature type="region of interest" description="Disordered" evidence="1">
    <location>
        <begin position="1"/>
        <end position="37"/>
    </location>
</feature>